<keyword evidence="4 6" id="KW-0472">Membrane</keyword>
<name>A0A8C6T7B7_9GOBI</name>
<evidence type="ECO:0000256" key="3">
    <source>
        <dbReference type="ARBA" id="ARBA00022989"/>
    </source>
</evidence>
<feature type="transmembrane region" description="Helical" evidence="6">
    <location>
        <begin position="151"/>
        <end position="174"/>
    </location>
</feature>
<dbReference type="Ensembl" id="ENSNMLT00000017719.1">
    <property type="protein sequence ID" value="ENSNMLP00000015765.1"/>
    <property type="gene ID" value="ENSNMLG00000010437.1"/>
</dbReference>
<evidence type="ECO:0000256" key="6">
    <source>
        <dbReference type="SAM" id="Phobius"/>
    </source>
</evidence>
<dbReference type="GO" id="GO:0016020">
    <property type="term" value="C:membrane"/>
    <property type="evidence" value="ECO:0007669"/>
    <property type="project" value="UniProtKB-SubCell"/>
</dbReference>
<dbReference type="Gene3D" id="1.20.1070.10">
    <property type="entry name" value="Rhodopsin 7-helix transmembrane proteins"/>
    <property type="match status" value="1"/>
</dbReference>
<dbReference type="GO" id="GO:0007186">
    <property type="term" value="P:G protein-coupled receptor signaling pathway"/>
    <property type="evidence" value="ECO:0007669"/>
    <property type="project" value="InterPro"/>
</dbReference>
<dbReference type="PRINTS" id="PR00245">
    <property type="entry name" value="OLFACTORYR"/>
</dbReference>
<keyword evidence="9" id="KW-1185">Reference proteome</keyword>
<dbReference type="Proteomes" id="UP000694523">
    <property type="component" value="Unplaced"/>
</dbReference>
<reference evidence="8" key="2">
    <citation type="submission" date="2025-09" db="UniProtKB">
        <authorList>
            <consortium name="Ensembl"/>
        </authorList>
    </citation>
    <scope>IDENTIFICATION</scope>
</reference>
<dbReference type="Pfam" id="PF13853">
    <property type="entry name" value="7tm_4"/>
    <property type="match status" value="1"/>
</dbReference>
<reference evidence="8" key="1">
    <citation type="submission" date="2025-08" db="UniProtKB">
        <authorList>
            <consortium name="Ensembl"/>
        </authorList>
    </citation>
    <scope>IDENTIFICATION</scope>
</reference>
<organism evidence="8 9">
    <name type="scientific">Neogobius melanostomus</name>
    <name type="common">round goby</name>
    <dbReference type="NCBI Taxonomy" id="47308"/>
    <lineage>
        <taxon>Eukaryota</taxon>
        <taxon>Metazoa</taxon>
        <taxon>Chordata</taxon>
        <taxon>Craniata</taxon>
        <taxon>Vertebrata</taxon>
        <taxon>Euteleostomi</taxon>
        <taxon>Actinopterygii</taxon>
        <taxon>Neopterygii</taxon>
        <taxon>Teleostei</taxon>
        <taxon>Neoteleostei</taxon>
        <taxon>Acanthomorphata</taxon>
        <taxon>Gobiaria</taxon>
        <taxon>Gobiiformes</taxon>
        <taxon>Gobioidei</taxon>
        <taxon>Gobiidae</taxon>
        <taxon>Benthophilinae</taxon>
        <taxon>Neogobiini</taxon>
        <taxon>Neogobius</taxon>
    </lineage>
</organism>
<dbReference type="PANTHER" id="PTHR26451">
    <property type="entry name" value="G_PROTEIN_RECEP_F1_2 DOMAIN-CONTAINING PROTEIN"/>
    <property type="match status" value="1"/>
</dbReference>
<evidence type="ECO:0000256" key="4">
    <source>
        <dbReference type="ARBA" id="ARBA00023136"/>
    </source>
</evidence>
<keyword evidence="3 6" id="KW-1133">Transmembrane helix</keyword>
<keyword evidence="2 6" id="KW-0812">Transmembrane</keyword>
<dbReference type="PROSITE" id="PS50262">
    <property type="entry name" value="G_PROTEIN_RECEP_F1_2"/>
    <property type="match status" value="1"/>
</dbReference>
<keyword evidence="5" id="KW-0807">Transducer</keyword>
<dbReference type="InterPro" id="IPR052921">
    <property type="entry name" value="GPCR1_Superfamily_Member"/>
</dbReference>
<sequence>MERLGENHSEIGLWLQLEGFLLSHTSHTILMIMAFDHYVAICDPLKYSSIMSGRMLLKLTLLAWGGAFLLILILFVLTMKLTRCRSFITGLYCSNAALFKLSCENTIVQNILGLLSTSVVLAMSIGMILLTYTRITLVCVTNHSSSLNRRALQTCSTHLTAYILLVSGLSIVAMQRFSLTVEVRKVLALLKDLVPGSLNPIIYGLQSKEIRRIFLWRRHKRSPTERLQL</sequence>
<dbReference type="GO" id="GO:0004984">
    <property type="term" value="F:olfactory receptor activity"/>
    <property type="evidence" value="ECO:0007669"/>
    <property type="project" value="InterPro"/>
</dbReference>
<evidence type="ECO:0000313" key="9">
    <source>
        <dbReference type="Proteomes" id="UP000694523"/>
    </source>
</evidence>
<evidence type="ECO:0000256" key="5">
    <source>
        <dbReference type="ARBA" id="ARBA00023224"/>
    </source>
</evidence>
<evidence type="ECO:0000256" key="1">
    <source>
        <dbReference type="ARBA" id="ARBA00004141"/>
    </source>
</evidence>
<dbReference type="SUPFAM" id="SSF81321">
    <property type="entry name" value="Family A G protein-coupled receptor-like"/>
    <property type="match status" value="1"/>
</dbReference>
<dbReference type="InterPro" id="IPR000725">
    <property type="entry name" value="Olfact_rcpt"/>
</dbReference>
<accession>A0A8C6T7B7</accession>
<protein>
    <submittedName>
        <fullName evidence="8">Odorant receptor, family F, subfamily 115, member 15</fullName>
    </submittedName>
</protein>
<feature type="transmembrane region" description="Helical" evidence="6">
    <location>
        <begin position="55"/>
        <end position="77"/>
    </location>
</feature>
<feature type="transmembrane region" description="Helical" evidence="6">
    <location>
        <begin position="111"/>
        <end position="131"/>
    </location>
</feature>
<feature type="domain" description="G-protein coupled receptors family 1 profile" evidence="7">
    <location>
        <begin position="29"/>
        <end position="203"/>
    </location>
</feature>
<evidence type="ECO:0000256" key="2">
    <source>
        <dbReference type="ARBA" id="ARBA00022692"/>
    </source>
</evidence>
<dbReference type="PANTHER" id="PTHR26451:SF848">
    <property type="entry name" value="ODORANT RECEPTOR-RELATED"/>
    <property type="match status" value="1"/>
</dbReference>
<feature type="transmembrane region" description="Helical" evidence="6">
    <location>
        <begin position="12"/>
        <end position="35"/>
    </location>
</feature>
<dbReference type="GO" id="GO:0005549">
    <property type="term" value="F:odorant binding"/>
    <property type="evidence" value="ECO:0007669"/>
    <property type="project" value="TreeGrafter"/>
</dbReference>
<comment type="subcellular location">
    <subcellularLocation>
        <location evidence="1">Membrane</location>
        <topology evidence="1">Multi-pass membrane protein</topology>
    </subcellularLocation>
</comment>
<evidence type="ECO:0000259" key="7">
    <source>
        <dbReference type="PROSITE" id="PS50262"/>
    </source>
</evidence>
<dbReference type="InterPro" id="IPR017452">
    <property type="entry name" value="GPCR_Rhodpsn_7TM"/>
</dbReference>
<evidence type="ECO:0000313" key="8">
    <source>
        <dbReference type="Ensembl" id="ENSNMLP00000015765.1"/>
    </source>
</evidence>
<dbReference type="AlphaFoldDB" id="A0A8C6T7B7"/>
<proteinExistence type="predicted"/>